<organism evidence="2 3">
    <name type="scientific">Klebsiella phage Marfa</name>
    <dbReference type="NCBI Taxonomy" id="2587809"/>
    <lineage>
        <taxon>Viruses</taxon>
        <taxon>Duplodnaviria</taxon>
        <taxon>Heunggongvirae</taxon>
        <taxon>Uroviricota</taxon>
        <taxon>Caudoviricetes</taxon>
        <taxon>Marfavirus</taxon>
        <taxon>Marfavirus marfa</taxon>
    </lineage>
</organism>
<accession>A0A4Y5TTA4</accession>
<keyword evidence="1" id="KW-0472">Membrane</keyword>
<keyword evidence="1" id="KW-0812">Transmembrane</keyword>
<dbReference type="Proteomes" id="UP000320940">
    <property type="component" value="Segment"/>
</dbReference>
<name>A0A4Y5TTA4_9CAUD</name>
<keyword evidence="1" id="KW-1133">Transmembrane helix</keyword>
<sequence length="59" mass="6278">MKFSLAFIIGLVAFLINLSGGMVWTTAALWGIAFWIGSAVVIWILVVVLITVGAVLASR</sequence>
<reference evidence="3" key="1">
    <citation type="submission" date="2019-06" db="EMBL/GenBank/DDBJ databases">
        <title>Complete genome of the novel Klebsiella pneumoniae phage Marfa.</title>
        <authorList>
            <person name="Harb L."/>
            <person name="Boeckman J."/>
            <person name="Newkirk H."/>
            <person name="Liu M."/>
            <person name="Gill J."/>
            <person name="Ramsey J."/>
        </authorList>
    </citation>
    <scope>NUCLEOTIDE SEQUENCE [LARGE SCALE GENOMIC DNA]</scope>
</reference>
<keyword evidence="3" id="KW-1185">Reference proteome</keyword>
<evidence type="ECO:0000313" key="2">
    <source>
        <dbReference type="EMBL" id="QDB71921.1"/>
    </source>
</evidence>
<proteinExistence type="predicted"/>
<evidence type="ECO:0000256" key="1">
    <source>
        <dbReference type="SAM" id="Phobius"/>
    </source>
</evidence>
<gene>
    <name evidence="2" type="ORF">CPT_Marfa_276</name>
</gene>
<feature type="transmembrane region" description="Helical" evidence="1">
    <location>
        <begin position="31"/>
        <end position="57"/>
    </location>
</feature>
<evidence type="ECO:0000313" key="3">
    <source>
        <dbReference type="Proteomes" id="UP000320940"/>
    </source>
</evidence>
<dbReference type="EMBL" id="MN044033">
    <property type="protein sequence ID" value="QDB71921.1"/>
    <property type="molecule type" value="Genomic_DNA"/>
</dbReference>
<protein>
    <submittedName>
        <fullName evidence="2">Uncharacterized protein</fullName>
    </submittedName>
</protein>